<name>A0A224Y507_9ACAR</name>
<dbReference type="EMBL" id="GFPF01001492">
    <property type="protein sequence ID" value="MAA12638.1"/>
    <property type="molecule type" value="Transcribed_RNA"/>
</dbReference>
<proteinExistence type="predicted"/>
<organism evidence="1">
    <name type="scientific">Rhipicephalus zambeziensis</name>
    <dbReference type="NCBI Taxonomy" id="60191"/>
    <lineage>
        <taxon>Eukaryota</taxon>
        <taxon>Metazoa</taxon>
        <taxon>Ecdysozoa</taxon>
        <taxon>Arthropoda</taxon>
        <taxon>Chelicerata</taxon>
        <taxon>Arachnida</taxon>
        <taxon>Acari</taxon>
        <taxon>Parasitiformes</taxon>
        <taxon>Ixodida</taxon>
        <taxon>Ixodoidea</taxon>
        <taxon>Ixodidae</taxon>
        <taxon>Rhipicephalinae</taxon>
        <taxon>Rhipicephalus</taxon>
        <taxon>Rhipicephalus</taxon>
    </lineage>
</organism>
<protein>
    <submittedName>
        <fullName evidence="1">Uncharacterized protein</fullName>
    </submittedName>
</protein>
<sequence length="125" mass="14359">MFKDVTLCSLFFAQHESSVEIRKFVQSLSLKSQVLFPMPWRNSWKCKMFVFSDIQTCFARFWCFLLIAACTTDCGRMIGYCGSDSRHHVGCSCKVACSLQHRHGCSSTNSSDCAKIIYKCNIFFY</sequence>
<accession>A0A224Y507</accession>
<evidence type="ECO:0000313" key="1">
    <source>
        <dbReference type="EMBL" id="MAA12638.1"/>
    </source>
</evidence>
<dbReference type="AlphaFoldDB" id="A0A224Y507"/>
<reference evidence="1" key="1">
    <citation type="journal article" date="2017" name="Parasit. Vectors">
        <title>Sialotranscriptomics of Rhipicephalus zambeziensis reveals intricate expression profiles of secretory proteins and suggests tight temporal transcriptional regulation during blood-feeding.</title>
        <authorList>
            <person name="de Castro M.H."/>
            <person name="de Klerk D."/>
            <person name="Pienaar R."/>
            <person name="Rees D.J.G."/>
            <person name="Mans B.J."/>
        </authorList>
    </citation>
    <scope>NUCLEOTIDE SEQUENCE</scope>
    <source>
        <tissue evidence="1">Salivary glands</tissue>
    </source>
</reference>